<keyword evidence="2" id="KW-1185">Reference proteome</keyword>
<proteinExistence type="predicted"/>
<dbReference type="EMBL" id="JASBWU010000021">
    <property type="protein sequence ID" value="KAJ9113673.1"/>
    <property type="molecule type" value="Genomic_DNA"/>
</dbReference>
<reference evidence="1" key="1">
    <citation type="submission" date="2023-04" db="EMBL/GenBank/DDBJ databases">
        <title>Draft Genome sequencing of Naganishia species isolated from polar environments using Oxford Nanopore Technology.</title>
        <authorList>
            <person name="Leo P."/>
            <person name="Venkateswaran K."/>
        </authorList>
    </citation>
    <scope>NUCLEOTIDE SEQUENCE</scope>
    <source>
        <strain evidence="1">MNA-CCFEE 5425</strain>
    </source>
</reference>
<accession>A0ACC2WQI6</accession>
<name>A0ACC2WQI6_9TREE</name>
<evidence type="ECO:0000313" key="2">
    <source>
        <dbReference type="Proteomes" id="UP001243375"/>
    </source>
</evidence>
<sequence>MGNKVADLQAIVRQETSSIRTDLIPVMERLGDAQKKNGMAIHGVSTALGMLSEGLRKVSSGVFETRLRLTDDHDGGTEEGCREKERSSDSLTEMLLQLEKAGADSLQASRDMALPPQRNIAQGISSNTSGSSNPARVPASKVFVLEKNHATVLELWKEWKHGLFGRPSVEVMLDQGYTKSEAQRKLCSRRKVIIDEVIRLAKERTEPEDHVVTALDVYLIANKMSISKLQETIKERTKDGRTAAVWLESSEGGR</sequence>
<evidence type="ECO:0000313" key="1">
    <source>
        <dbReference type="EMBL" id="KAJ9113673.1"/>
    </source>
</evidence>
<protein>
    <submittedName>
        <fullName evidence="1">Uncharacterized protein</fullName>
    </submittedName>
</protein>
<organism evidence="1 2">
    <name type="scientific">Naganishia vaughanmartiniae</name>
    <dbReference type="NCBI Taxonomy" id="1424756"/>
    <lineage>
        <taxon>Eukaryota</taxon>
        <taxon>Fungi</taxon>
        <taxon>Dikarya</taxon>
        <taxon>Basidiomycota</taxon>
        <taxon>Agaricomycotina</taxon>
        <taxon>Tremellomycetes</taxon>
        <taxon>Filobasidiales</taxon>
        <taxon>Filobasidiaceae</taxon>
        <taxon>Naganishia</taxon>
    </lineage>
</organism>
<comment type="caution">
    <text evidence="1">The sequence shown here is derived from an EMBL/GenBank/DDBJ whole genome shotgun (WGS) entry which is preliminary data.</text>
</comment>
<gene>
    <name evidence="1" type="ORF">QFC22_005982</name>
</gene>
<dbReference type="Proteomes" id="UP001243375">
    <property type="component" value="Unassembled WGS sequence"/>
</dbReference>